<keyword evidence="1" id="KW-1133">Transmembrane helix</keyword>
<dbReference type="EMBL" id="DVNG01000103">
    <property type="protein sequence ID" value="HIU50684.1"/>
    <property type="molecule type" value="Genomic_DNA"/>
</dbReference>
<organism evidence="2 3">
    <name type="scientific">Candidatus Limousia pullorum</name>
    <dbReference type="NCBI Taxonomy" id="2840860"/>
    <lineage>
        <taxon>Bacteria</taxon>
        <taxon>Bacillati</taxon>
        <taxon>Bacillota</taxon>
        <taxon>Clostridia</taxon>
        <taxon>Eubacteriales</taxon>
        <taxon>Oscillospiraceae</taxon>
        <taxon>Oscillospiraceae incertae sedis</taxon>
        <taxon>Candidatus Limousia</taxon>
    </lineage>
</organism>
<proteinExistence type="predicted"/>
<reference evidence="2" key="1">
    <citation type="submission" date="2020-10" db="EMBL/GenBank/DDBJ databases">
        <authorList>
            <person name="Gilroy R."/>
        </authorList>
    </citation>
    <scope>NUCLEOTIDE SEQUENCE</scope>
    <source>
        <strain evidence="2">ChiGjej1B1-1684</strain>
    </source>
</reference>
<keyword evidence="1" id="KW-0472">Membrane</keyword>
<name>A0A9D1LZ10_9FIRM</name>
<evidence type="ECO:0000256" key="1">
    <source>
        <dbReference type="SAM" id="Phobius"/>
    </source>
</evidence>
<evidence type="ECO:0008006" key="4">
    <source>
        <dbReference type="Google" id="ProtNLM"/>
    </source>
</evidence>
<dbReference type="InterPro" id="IPR025664">
    <property type="entry name" value="Spore_III_AC/AD"/>
</dbReference>
<feature type="transmembrane region" description="Helical" evidence="1">
    <location>
        <begin position="106"/>
        <end position="127"/>
    </location>
</feature>
<evidence type="ECO:0000313" key="3">
    <source>
        <dbReference type="Proteomes" id="UP000824118"/>
    </source>
</evidence>
<gene>
    <name evidence="2" type="ORF">IAD22_06705</name>
</gene>
<dbReference type="Pfam" id="PF06686">
    <property type="entry name" value="SpoIIIAC"/>
    <property type="match status" value="2"/>
</dbReference>
<keyword evidence="1" id="KW-0812">Transmembrane</keyword>
<protein>
    <recommendedName>
        <fullName evidence="4">Stage III sporulation protein AD</fullName>
    </recommendedName>
</protein>
<reference evidence="2" key="2">
    <citation type="journal article" date="2021" name="PeerJ">
        <title>Extensive microbial diversity within the chicken gut microbiome revealed by metagenomics and culture.</title>
        <authorList>
            <person name="Gilroy R."/>
            <person name="Ravi A."/>
            <person name="Getino M."/>
            <person name="Pursley I."/>
            <person name="Horton D.L."/>
            <person name="Alikhan N.F."/>
            <person name="Baker D."/>
            <person name="Gharbi K."/>
            <person name="Hall N."/>
            <person name="Watson M."/>
            <person name="Adriaenssens E.M."/>
            <person name="Foster-Nyarko E."/>
            <person name="Jarju S."/>
            <person name="Secka A."/>
            <person name="Antonio M."/>
            <person name="Oren A."/>
            <person name="Chaudhuri R.R."/>
            <person name="La Ragione R."/>
            <person name="Hildebrand F."/>
            <person name="Pallen M.J."/>
        </authorList>
    </citation>
    <scope>NUCLEOTIDE SEQUENCE</scope>
    <source>
        <strain evidence="2">ChiGjej1B1-1684</strain>
    </source>
</reference>
<accession>A0A9D1LZ10</accession>
<sequence>MNIAGVCGAAIVCAVLSLLVKKHNGEAAFALQVCGCVIIILYVIGEVSQITETIRDMAEDFSINLEYIEVIIKALGICFLTEFASDCCNDAGCSALGNNVLLCGKIMILIAAMPMLQDLLSLALGLLSAG</sequence>
<dbReference type="AlphaFoldDB" id="A0A9D1LZ10"/>
<feature type="transmembrane region" description="Helical" evidence="1">
    <location>
        <begin position="27"/>
        <end position="45"/>
    </location>
</feature>
<comment type="caution">
    <text evidence="2">The sequence shown here is derived from an EMBL/GenBank/DDBJ whole genome shotgun (WGS) entry which is preliminary data.</text>
</comment>
<evidence type="ECO:0000313" key="2">
    <source>
        <dbReference type="EMBL" id="HIU50684.1"/>
    </source>
</evidence>
<dbReference type="Proteomes" id="UP000824118">
    <property type="component" value="Unassembled WGS sequence"/>
</dbReference>